<dbReference type="Gene3D" id="1.10.10.10">
    <property type="entry name" value="Winged helix-like DNA-binding domain superfamily/Winged helix DNA-binding domain"/>
    <property type="match status" value="1"/>
</dbReference>
<name>A0ABS2DHB0_9BACI</name>
<evidence type="ECO:0000256" key="2">
    <source>
        <dbReference type="ARBA" id="ARBA00023082"/>
    </source>
</evidence>
<dbReference type="InterPro" id="IPR013325">
    <property type="entry name" value="RNA_pol_sigma_r2"/>
</dbReference>
<dbReference type="RefSeq" id="WP_204203176.1">
    <property type="nucleotide sequence ID" value="NZ_JAFELM010000028.1"/>
</dbReference>
<dbReference type="PANTHER" id="PTHR30385">
    <property type="entry name" value="SIGMA FACTOR F FLAGELLAR"/>
    <property type="match status" value="1"/>
</dbReference>
<organism evidence="7 8">
    <name type="scientific">Bacillus suaedaesalsae</name>
    <dbReference type="NCBI Taxonomy" id="2810349"/>
    <lineage>
        <taxon>Bacteria</taxon>
        <taxon>Bacillati</taxon>
        <taxon>Bacillota</taxon>
        <taxon>Bacilli</taxon>
        <taxon>Bacillales</taxon>
        <taxon>Bacillaceae</taxon>
        <taxon>Bacillus</taxon>
    </lineage>
</organism>
<keyword evidence="4" id="KW-0804">Transcription</keyword>
<dbReference type="InterPro" id="IPR036388">
    <property type="entry name" value="WH-like_DNA-bd_sf"/>
</dbReference>
<evidence type="ECO:0000313" key="7">
    <source>
        <dbReference type="EMBL" id="MBM6617806.1"/>
    </source>
</evidence>
<keyword evidence="8" id="KW-1185">Reference proteome</keyword>
<sequence>METKELTFQEVLDTEEWLLHYCIKQLHIFKNKDEFYQVGLIGLWEAYKRFDPSRGVTFRTFAYRTVRGKMLTLLLKAKKYEDRQATLTDAMVELTEDPNPDFPLEIETILLYCEGLTETQKKWVILYFVEGRGQKEIASIEQVGQETVKSWRRYALQKIRKNIESMK</sequence>
<dbReference type="Gene3D" id="1.10.1740.10">
    <property type="match status" value="1"/>
</dbReference>
<comment type="caution">
    <text evidence="7">The sequence shown here is derived from an EMBL/GenBank/DDBJ whole genome shotgun (WGS) entry which is preliminary data.</text>
</comment>
<dbReference type="SUPFAM" id="SSF88946">
    <property type="entry name" value="Sigma2 domain of RNA polymerase sigma factors"/>
    <property type="match status" value="1"/>
</dbReference>
<keyword evidence="2" id="KW-0731">Sigma factor</keyword>
<feature type="domain" description="RNA polymerase sigma-70 region 4" evidence="6">
    <location>
        <begin position="115"/>
        <end position="161"/>
    </location>
</feature>
<evidence type="ECO:0000256" key="4">
    <source>
        <dbReference type="ARBA" id="ARBA00023163"/>
    </source>
</evidence>
<evidence type="ECO:0000259" key="6">
    <source>
        <dbReference type="Pfam" id="PF04545"/>
    </source>
</evidence>
<feature type="domain" description="RNA polymerase sigma-70 region 2" evidence="5">
    <location>
        <begin position="17"/>
        <end position="78"/>
    </location>
</feature>
<dbReference type="Pfam" id="PF04545">
    <property type="entry name" value="Sigma70_r4"/>
    <property type="match status" value="1"/>
</dbReference>
<dbReference type="InterPro" id="IPR007627">
    <property type="entry name" value="RNA_pol_sigma70_r2"/>
</dbReference>
<accession>A0ABS2DHB0</accession>
<dbReference type="Proteomes" id="UP001518925">
    <property type="component" value="Unassembled WGS sequence"/>
</dbReference>
<dbReference type="InterPro" id="IPR013324">
    <property type="entry name" value="RNA_pol_sigma_r3/r4-like"/>
</dbReference>
<evidence type="ECO:0000313" key="8">
    <source>
        <dbReference type="Proteomes" id="UP001518925"/>
    </source>
</evidence>
<dbReference type="InterPro" id="IPR014284">
    <property type="entry name" value="RNA_pol_sigma-70_dom"/>
</dbReference>
<keyword evidence="1" id="KW-0805">Transcription regulation</keyword>
<evidence type="ECO:0000256" key="1">
    <source>
        <dbReference type="ARBA" id="ARBA00023015"/>
    </source>
</evidence>
<evidence type="ECO:0000256" key="3">
    <source>
        <dbReference type="ARBA" id="ARBA00023125"/>
    </source>
</evidence>
<evidence type="ECO:0000259" key="5">
    <source>
        <dbReference type="Pfam" id="PF04542"/>
    </source>
</evidence>
<keyword evidence="3" id="KW-0238">DNA-binding</keyword>
<gene>
    <name evidence="7" type="ORF">JR050_09015</name>
</gene>
<dbReference type="SUPFAM" id="SSF88659">
    <property type="entry name" value="Sigma3 and sigma4 domains of RNA polymerase sigma factors"/>
    <property type="match status" value="1"/>
</dbReference>
<reference evidence="7 8" key="1">
    <citation type="submission" date="2021-02" db="EMBL/GenBank/DDBJ databases">
        <title>Bacillus sp. RD4P76, an endophyte from a halophyte.</title>
        <authorList>
            <person name="Sun J.-Q."/>
        </authorList>
    </citation>
    <scope>NUCLEOTIDE SEQUENCE [LARGE SCALE GENOMIC DNA]</scope>
    <source>
        <strain evidence="7 8">RD4P76</strain>
    </source>
</reference>
<dbReference type="PANTHER" id="PTHR30385:SF4">
    <property type="entry name" value="RNA POLYMERASE SIGMA-E FACTOR"/>
    <property type="match status" value="1"/>
</dbReference>
<dbReference type="EMBL" id="JAFELM010000028">
    <property type="protein sequence ID" value="MBM6617806.1"/>
    <property type="molecule type" value="Genomic_DNA"/>
</dbReference>
<proteinExistence type="predicted"/>
<protein>
    <submittedName>
        <fullName evidence="7">Sigma-70 family RNA polymerase sigma factor</fullName>
    </submittedName>
</protein>
<dbReference type="Pfam" id="PF04542">
    <property type="entry name" value="Sigma70_r2"/>
    <property type="match status" value="1"/>
</dbReference>
<dbReference type="InterPro" id="IPR007630">
    <property type="entry name" value="RNA_pol_sigma70_r4"/>
</dbReference>
<dbReference type="NCBIfam" id="TIGR02937">
    <property type="entry name" value="sigma70-ECF"/>
    <property type="match status" value="1"/>
</dbReference>